<evidence type="ECO:0000313" key="2">
    <source>
        <dbReference type="EMBL" id="SHG48442.1"/>
    </source>
</evidence>
<organism evidence="2 3">
    <name type="scientific">Asaccharospora irregularis DSM 2635</name>
    <dbReference type="NCBI Taxonomy" id="1121321"/>
    <lineage>
        <taxon>Bacteria</taxon>
        <taxon>Bacillati</taxon>
        <taxon>Bacillota</taxon>
        <taxon>Clostridia</taxon>
        <taxon>Peptostreptococcales</taxon>
        <taxon>Peptostreptococcaceae</taxon>
        <taxon>Asaccharospora</taxon>
    </lineage>
</organism>
<evidence type="ECO:0000313" key="3">
    <source>
        <dbReference type="Proteomes" id="UP000243255"/>
    </source>
</evidence>
<dbReference type="RefSeq" id="WP_084120091.1">
    <property type="nucleotide sequence ID" value="NZ_BAABCH010000028.1"/>
</dbReference>
<keyword evidence="3" id="KW-1185">Reference proteome</keyword>
<evidence type="ECO:0008006" key="4">
    <source>
        <dbReference type="Google" id="ProtNLM"/>
    </source>
</evidence>
<dbReference type="EMBL" id="FQWX01000002">
    <property type="protein sequence ID" value="SHG48442.1"/>
    <property type="molecule type" value="Genomic_DNA"/>
</dbReference>
<name>A0A1M5K6J7_9FIRM</name>
<protein>
    <recommendedName>
        <fullName evidence="4">DUF2953 domain-containing protein</fullName>
    </recommendedName>
</protein>
<gene>
    <name evidence="2" type="ORF">SAMN04488530_102149</name>
</gene>
<sequence length="238" mass="27872">MLKLNKRFSSFRILSKLSENLSINNCFLDDNISMKNNGILTGNYIFFMVLILLIIIVGFFALVANIVLTIRIKDNDIKIKLNTRLLLNLIDINRQLYPPKQTKKIKKRGGKKRHFNKKLRAEDIQEIYRFIRKIEVYDLYSDIEFGNSNVGFTSFIYVFINFIYGNIISIINPRKIYLNVLPDFTKDYLVANIKVHIRPKIRNLILVFIVIKKINKNNKEVANNEGNRFNTKAYGDNS</sequence>
<evidence type="ECO:0000256" key="1">
    <source>
        <dbReference type="SAM" id="Phobius"/>
    </source>
</evidence>
<keyword evidence="1" id="KW-0472">Membrane</keyword>
<keyword evidence="1" id="KW-1133">Transmembrane helix</keyword>
<dbReference type="Proteomes" id="UP000243255">
    <property type="component" value="Unassembled WGS sequence"/>
</dbReference>
<reference evidence="3" key="1">
    <citation type="submission" date="2016-11" db="EMBL/GenBank/DDBJ databases">
        <authorList>
            <person name="Varghese N."/>
            <person name="Submissions S."/>
        </authorList>
    </citation>
    <scope>NUCLEOTIDE SEQUENCE [LARGE SCALE GENOMIC DNA]</scope>
    <source>
        <strain evidence="3">DSM 2635</strain>
    </source>
</reference>
<proteinExistence type="predicted"/>
<accession>A0A1M5K6J7</accession>
<dbReference type="AlphaFoldDB" id="A0A1M5K6J7"/>
<dbReference type="STRING" id="1121321.SAMN04488530_102149"/>
<dbReference type="OrthoDB" id="1753327at2"/>
<keyword evidence="1" id="KW-0812">Transmembrane</keyword>
<feature type="transmembrane region" description="Helical" evidence="1">
    <location>
        <begin position="44"/>
        <end position="70"/>
    </location>
</feature>